<keyword evidence="8" id="KW-1185">Reference proteome</keyword>
<dbReference type="GeneID" id="19894482"/>
<evidence type="ECO:0000256" key="1">
    <source>
        <dbReference type="ARBA" id="ARBA00004123"/>
    </source>
</evidence>
<dbReference type="OrthoDB" id="27934at2759"/>
<dbReference type="eggNOG" id="ENOG502SAMI">
    <property type="taxonomic scope" value="Eukaryota"/>
</dbReference>
<protein>
    <recommendedName>
        <fullName evidence="9">Swi5-dependent recombination DNA repair protein 1 homolog</fullName>
    </recommendedName>
</protein>
<dbReference type="RefSeq" id="XP_007872688.1">
    <property type="nucleotide sequence ID" value="XM_007874497.1"/>
</dbReference>
<sequence>MDSEIEQLNSPYKKELIDTNNDTKVALDKETGSKRLYSEIEDKDNLDDKKSPVLSKKACFSMKKLKQPFRSPLKVNSSVATKSLEVKKNYDVPKTIENSFIVEGNENVEPISTSHGSESATLISKASVKKTAFRSPLVSSKNITDPNISALYKRKLELERKIWEVDEHIKTIETAKMYENKDDSKLERLVDKWRLAAQQAATQLFAIVSEKIESVGGISAWYRQFEESKSILSEWDPPPKPEIEDTDYDREDSRNIEEAPQPEVFTMAIMLQKLNIPPELIGWDAESETWV</sequence>
<dbReference type="PANTHER" id="PTHR28527">
    <property type="entry name" value="MATING-TYPE SWITCHING PROTEIN SWI2-RELATED"/>
    <property type="match status" value="1"/>
</dbReference>
<comment type="caution">
    <text evidence="7">The sequence shown here is derived from an EMBL/GenBank/DDBJ whole genome shotgun (WGS) entry which is preliminary data.</text>
</comment>
<evidence type="ECO:0000256" key="2">
    <source>
        <dbReference type="ARBA" id="ARBA00008729"/>
    </source>
</evidence>
<comment type="similarity">
    <text evidence="2">Belongs to the SFR1/MEI5 family.</text>
</comment>
<evidence type="ECO:0000256" key="3">
    <source>
        <dbReference type="ARBA" id="ARBA00022763"/>
    </source>
</evidence>
<dbReference type="AlphaFoldDB" id="M7NV74"/>
<gene>
    <name evidence="7" type="ORF">PNEG_00784</name>
</gene>
<evidence type="ECO:0000313" key="8">
    <source>
        <dbReference type="Proteomes" id="UP000011958"/>
    </source>
</evidence>
<keyword evidence="3" id="KW-0227">DNA damage</keyword>
<keyword evidence="4" id="KW-0234">DNA repair</keyword>
<dbReference type="InterPro" id="IPR018468">
    <property type="entry name" value="SFR1/Mei5"/>
</dbReference>
<keyword evidence="5" id="KW-0539">Nucleus</keyword>
<feature type="region of interest" description="Disordered" evidence="6">
    <location>
        <begin position="232"/>
        <end position="259"/>
    </location>
</feature>
<organism evidence="7 8">
    <name type="scientific">Pneumocystis murina (strain B123)</name>
    <name type="common">Mouse pneumocystis pneumonia agent</name>
    <name type="synonym">Pneumocystis carinii f. sp. muris</name>
    <dbReference type="NCBI Taxonomy" id="1069680"/>
    <lineage>
        <taxon>Eukaryota</taxon>
        <taxon>Fungi</taxon>
        <taxon>Dikarya</taxon>
        <taxon>Ascomycota</taxon>
        <taxon>Taphrinomycotina</taxon>
        <taxon>Pneumocystomycetes</taxon>
        <taxon>Pneumocystaceae</taxon>
        <taxon>Pneumocystis</taxon>
    </lineage>
</organism>
<dbReference type="HOGENOM" id="CLU_956828_0_0_1"/>
<dbReference type="GO" id="GO:0006310">
    <property type="term" value="P:DNA recombination"/>
    <property type="evidence" value="ECO:0007669"/>
    <property type="project" value="TreeGrafter"/>
</dbReference>
<dbReference type="EMBL" id="AFWA02000002">
    <property type="protein sequence ID" value="EMR11192.1"/>
    <property type="molecule type" value="Genomic_DNA"/>
</dbReference>
<comment type="subcellular location">
    <subcellularLocation>
        <location evidence="1">Nucleus</location>
    </subcellularLocation>
</comment>
<evidence type="ECO:0000313" key="7">
    <source>
        <dbReference type="EMBL" id="EMR11192.1"/>
    </source>
</evidence>
<evidence type="ECO:0000256" key="4">
    <source>
        <dbReference type="ARBA" id="ARBA00023204"/>
    </source>
</evidence>
<dbReference type="GO" id="GO:0006281">
    <property type="term" value="P:DNA repair"/>
    <property type="evidence" value="ECO:0007669"/>
    <property type="project" value="UniProtKB-KW"/>
</dbReference>
<reference evidence="8" key="1">
    <citation type="journal article" date="2016" name="Nat. Commun.">
        <title>Genome analysis of three Pneumocystis species reveals adaptation mechanisms to life exclusively in mammalian hosts.</title>
        <authorList>
            <person name="Ma L."/>
            <person name="Chen Z."/>
            <person name="Huang D.W."/>
            <person name="Kutty G."/>
            <person name="Ishihara M."/>
            <person name="Wang H."/>
            <person name="Abouelleil A."/>
            <person name="Bishop L."/>
            <person name="Davey E."/>
            <person name="Deng R."/>
            <person name="Deng X."/>
            <person name="Fan L."/>
            <person name="Fantoni G."/>
            <person name="Fitzgerald M."/>
            <person name="Gogineni E."/>
            <person name="Goldberg J.M."/>
            <person name="Handley G."/>
            <person name="Hu X."/>
            <person name="Huber C."/>
            <person name="Jiao X."/>
            <person name="Jones K."/>
            <person name="Levin J.Z."/>
            <person name="Liu Y."/>
            <person name="Macdonald P."/>
            <person name="Melnikov A."/>
            <person name="Raley C."/>
            <person name="Sassi M."/>
            <person name="Sherman B.T."/>
            <person name="Song X."/>
            <person name="Sykes S."/>
            <person name="Tran B."/>
            <person name="Walsh L."/>
            <person name="Xia Y."/>
            <person name="Yang J."/>
            <person name="Young S."/>
            <person name="Zeng Q."/>
            <person name="Zheng X."/>
            <person name="Stephens R."/>
            <person name="Nusbaum C."/>
            <person name="Birren B.W."/>
            <person name="Azadi P."/>
            <person name="Lempicki R.A."/>
            <person name="Cuomo C.A."/>
            <person name="Kovacs J.A."/>
        </authorList>
    </citation>
    <scope>NUCLEOTIDE SEQUENCE [LARGE SCALE GENOMIC DNA]</scope>
    <source>
        <strain evidence="8">B123</strain>
    </source>
</reference>
<dbReference type="STRING" id="1069680.M7NV74"/>
<proteinExistence type="inferred from homology"/>
<accession>M7NV74</accession>
<name>M7NV74_PNEMU</name>
<dbReference type="VEuPathDB" id="FungiDB:PNEG_00784"/>
<dbReference type="GO" id="GO:0005634">
    <property type="term" value="C:nucleus"/>
    <property type="evidence" value="ECO:0007669"/>
    <property type="project" value="UniProtKB-SubCell"/>
</dbReference>
<evidence type="ECO:0000256" key="5">
    <source>
        <dbReference type="ARBA" id="ARBA00023242"/>
    </source>
</evidence>
<evidence type="ECO:0008006" key="9">
    <source>
        <dbReference type="Google" id="ProtNLM"/>
    </source>
</evidence>
<dbReference type="Pfam" id="PF10376">
    <property type="entry name" value="Mei5"/>
    <property type="match status" value="1"/>
</dbReference>
<dbReference type="Proteomes" id="UP000011958">
    <property type="component" value="Unassembled WGS sequence"/>
</dbReference>
<dbReference type="PANTHER" id="PTHR28527:SF1">
    <property type="entry name" value="SWI5-DEPENDENT RECOMBINATION DNA REPAIR PROTEIN 1"/>
    <property type="match status" value="1"/>
</dbReference>
<evidence type="ECO:0000256" key="6">
    <source>
        <dbReference type="SAM" id="MobiDB-lite"/>
    </source>
</evidence>
<dbReference type="Gene3D" id="6.10.140.1020">
    <property type="match status" value="1"/>
</dbReference>